<gene>
    <name evidence="1" type="ORF">C7T94_13680</name>
</gene>
<name>A0A2T3HMC7_9SPHI</name>
<evidence type="ECO:0000313" key="2">
    <source>
        <dbReference type="Proteomes" id="UP000240912"/>
    </source>
</evidence>
<accession>A0A2T3HMC7</accession>
<sequence>MMHPYKQQLLLNLRTYFAEKPWRITSDFEQGREEIIFIVPRNEDIDELHRSLFHILGALPDIHLPNERVVIGFCLADGSGYRSHLINPNKQDEINLALIGYRPERTPRANALEKLL</sequence>
<protein>
    <submittedName>
        <fullName evidence="1">Uncharacterized protein</fullName>
    </submittedName>
</protein>
<evidence type="ECO:0000313" key="1">
    <source>
        <dbReference type="EMBL" id="PST83587.1"/>
    </source>
</evidence>
<dbReference type="EMBL" id="PYLS01000005">
    <property type="protein sequence ID" value="PST83587.1"/>
    <property type="molecule type" value="Genomic_DNA"/>
</dbReference>
<reference evidence="1 2" key="1">
    <citation type="submission" date="2018-03" db="EMBL/GenBank/DDBJ databases">
        <authorList>
            <person name="Keele B.F."/>
        </authorList>
    </citation>
    <scope>NUCLEOTIDE SEQUENCE [LARGE SCALE GENOMIC DNA]</scope>
    <source>
        <strain evidence="1 2">YL28-9</strain>
    </source>
</reference>
<dbReference type="OrthoDB" id="768544at2"/>
<organism evidence="1 2">
    <name type="scientific">Pedobacter yulinensis</name>
    <dbReference type="NCBI Taxonomy" id="2126353"/>
    <lineage>
        <taxon>Bacteria</taxon>
        <taxon>Pseudomonadati</taxon>
        <taxon>Bacteroidota</taxon>
        <taxon>Sphingobacteriia</taxon>
        <taxon>Sphingobacteriales</taxon>
        <taxon>Sphingobacteriaceae</taxon>
        <taxon>Pedobacter</taxon>
    </lineage>
</organism>
<proteinExistence type="predicted"/>
<dbReference type="AlphaFoldDB" id="A0A2T3HMC7"/>
<dbReference type="Proteomes" id="UP000240912">
    <property type="component" value="Unassembled WGS sequence"/>
</dbReference>
<comment type="caution">
    <text evidence="1">The sequence shown here is derived from an EMBL/GenBank/DDBJ whole genome shotgun (WGS) entry which is preliminary data.</text>
</comment>
<keyword evidence="2" id="KW-1185">Reference proteome</keyword>
<dbReference type="RefSeq" id="WP_107215847.1">
    <property type="nucleotide sequence ID" value="NZ_KZ686269.1"/>
</dbReference>